<reference evidence="1" key="1">
    <citation type="submission" date="2020-09" db="EMBL/GenBank/DDBJ databases">
        <authorList>
            <person name="Kim M.K."/>
        </authorList>
    </citation>
    <scope>NUCLEOTIDE SEQUENCE</scope>
    <source>
        <strain evidence="1">BT702</strain>
    </source>
</reference>
<organism evidence="1 2">
    <name type="scientific">Spirosoma profusum</name>
    <dbReference type="NCBI Taxonomy" id="2771354"/>
    <lineage>
        <taxon>Bacteria</taxon>
        <taxon>Pseudomonadati</taxon>
        <taxon>Bacteroidota</taxon>
        <taxon>Cytophagia</taxon>
        <taxon>Cytophagales</taxon>
        <taxon>Cytophagaceae</taxon>
        <taxon>Spirosoma</taxon>
    </lineage>
</organism>
<accession>A0A926Y409</accession>
<dbReference type="PROSITE" id="PS51257">
    <property type="entry name" value="PROKAR_LIPOPROTEIN"/>
    <property type="match status" value="1"/>
</dbReference>
<name>A0A926Y409_9BACT</name>
<dbReference type="Proteomes" id="UP000598820">
    <property type="component" value="Unassembled WGS sequence"/>
</dbReference>
<keyword evidence="2" id="KW-1185">Reference proteome</keyword>
<dbReference type="AlphaFoldDB" id="A0A926Y409"/>
<comment type="caution">
    <text evidence="1">The sequence shown here is derived from an EMBL/GenBank/DDBJ whole genome shotgun (WGS) entry which is preliminary data.</text>
</comment>
<evidence type="ECO:0000313" key="2">
    <source>
        <dbReference type="Proteomes" id="UP000598820"/>
    </source>
</evidence>
<dbReference type="EMBL" id="JACWZY010000026">
    <property type="protein sequence ID" value="MBD2703953.1"/>
    <property type="molecule type" value="Genomic_DNA"/>
</dbReference>
<proteinExistence type="predicted"/>
<protein>
    <submittedName>
        <fullName evidence="1">Uncharacterized protein</fullName>
    </submittedName>
</protein>
<evidence type="ECO:0000313" key="1">
    <source>
        <dbReference type="EMBL" id="MBD2703953.1"/>
    </source>
</evidence>
<gene>
    <name evidence="1" type="ORF">IC229_25130</name>
</gene>
<sequence length="149" mass="16102">MIMFTTRIIGFLAAGLITIASCKSGDSLSNDQVPPADKVSLGLDQSARIGSQIVVRVESIQDSRCPANVTCVWAGQAKVQVNLSKDTDSKTVQLILGQDLQNKENKRPDSTGVTLANEVYKVVLREVSPYPETTQTTEPKKAVVQVTKL</sequence>